<reference evidence="11 12" key="1">
    <citation type="submission" date="2024-10" db="EMBL/GenBank/DDBJ databases">
        <title>Updated reference genomes for cyclostephanoid diatoms.</title>
        <authorList>
            <person name="Roberts W.R."/>
            <person name="Alverson A.J."/>
        </authorList>
    </citation>
    <scope>NUCLEOTIDE SEQUENCE [LARGE SCALE GENOMIC DNA]</scope>
    <source>
        <strain evidence="11 12">AJA010-31</strain>
    </source>
</reference>
<feature type="region of interest" description="Disordered" evidence="10">
    <location>
        <begin position="111"/>
        <end position="130"/>
    </location>
</feature>
<evidence type="ECO:0000313" key="11">
    <source>
        <dbReference type="EMBL" id="KAL3799637.1"/>
    </source>
</evidence>
<dbReference type="InterPro" id="IPR038253">
    <property type="entry name" value="SRP68_N_sf"/>
</dbReference>
<keyword evidence="5" id="KW-0694">RNA-binding</keyword>
<evidence type="ECO:0000256" key="10">
    <source>
        <dbReference type="SAM" id="MobiDB-lite"/>
    </source>
</evidence>
<evidence type="ECO:0000256" key="4">
    <source>
        <dbReference type="ARBA" id="ARBA00022490"/>
    </source>
</evidence>
<organism evidence="11 12">
    <name type="scientific">Cyclotella atomus</name>
    <dbReference type="NCBI Taxonomy" id="382360"/>
    <lineage>
        <taxon>Eukaryota</taxon>
        <taxon>Sar</taxon>
        <taxon>Stramenopiles</taxon>
        <taxon>Ochrophyta</taxon>
        <taxon>Bacillariophyta</taxon>
        <taxon>Coscinodiscophyceae</taxon>
        <taxon>Thalassiosirophycidae</taxon>
        <taxon>Stephanodiscales</taxon>
        <taxon>Stephanodiscaceae</taxon>
        <taxon>Cyclotella</taxon>
    </lineage>
</organism>
<keyword evidence="4" id="KW-0963">Cytoplasm</keyword>
<evidence type="ECO:0000256" key="2">
    <source>
        <dbReference type="ARBA" id="ARBA00004604"/>
    </source>
</evidence>
<comment type="caution">
    <text evidence="11">The sequence shown here is derived from an EMBL/GenBank/DDBJ whole genome shotgun (WGS) entry which is preliminary data.</text>
</comment>
<sequence>MKPLRIHLHSSLQRSPTDYAAYASYCTRRLQRLRHSKPVKKDLLHIKQYKSSLGTRVEAEGSGKGSKAKHAYRSIDMKNFPSEILAGHENYFLEPLYCSERAWAQSMAIKEEERNPSVGDGKKKSRSKLRADRIKRMKKAVSYAVLLEELTASTKGMPVEEGDEEKAADVPVDEHTRMEAKAYASWMRGNLAMEQEDWKTACDEYQSAFTLCESIAGSTNSSGDGSDENKMQQLELQDFFTTRANNVIAPLLRYCMYELQERGVVTNTNIGGMSKSLQSSAASGSSTIEFRENSIAVETKDLKMALLKVSDLKKEWEDEQTSNKGSADDAKFMALLNGYDDVISLVNQESKQLANLKAGPAVNAKKFQFVNIMGYAKYQKLKLVMERNEDMVNGILKRRGKKVEAELKHWEEAAHLYDALLQDARAVASLPGGGSVENFAGDAFSDVEDEFLLEANANVLRLRSLRCYYLAKMHASPLVGKYSHAVALLDQAETLAREALEEIGACDQMERRDEILENLETVVKKIKGEKCRVFSMSYLSKSGTSKSSLPLLARLHDYDIPADPTYITDVPPKLEPIACKPSFFDVALNYVSDYPVDQLEQVLETHGEKAGASTGLLGWFRR</sequence>
<accession>A0ABD3QHX3</accession>
<dbReference type="Proteomes" id="UP001530400">
    <property type="component" value="Unassembled WGS sequence"/>
</dbReference>
<dbReference type="Pfam" id="PF16969">
    <property type="entry name" value="SRP68"/>
    <property type="match status" value="1"/>
</dbReference>
<comment type="subcellular location">
    <subcellularLocation>
        <location evidence="1">Cytoplasm</location>
    </subcellularLocation>
    <subcellularLocation>
        <location evidence="2">Nucleus</location>
        <location evidence="2">Nucleolus</location>
    </subcellularLocation>
</comment>
<dbReference type="AlphaFoldDB" id="A0ABD3QHX3"/>
<protein>
    <recommendedName>
        <fullName evidence="9">Signal recognition particle subunit SRP68</fullName>
    </recommendedName>
</protein>
<dbReference type="EMBL" id="JALLPJ020000180">
    <property type="protein sequence ID" value="KAL3799637.1"/>
    <property type="molecule type" value="Genomic_DNA"/>
</dbReference>
<dbReference type="PANTHER" id="PTHR12860:SF0">
    <property type="entry name" value="SIGNAL RECOGNITION PARTICLE SUBUNIT SRP68"/>
    <property type="match status" value="1"/>
</dbReference>
<evidence type="ECO:0000256" key="9">
    <source>
        <dbReference type="ARBA" id="ARBA00029498"/>
    </source>
</evidence>
<evidence type="ECO:0000256" key="3">
    <source>
        <dbReference type="ARBA" id="ARBA00009352"/>
    </source>
</evidence>
<evidence type="ECO:0000256" key="7">
    <source>
        <dbReference type="ARBA" id="ARBA00023242"/>
    </source>
</evidence>
<comment type="similarity">
    <text evidence="3">Belongs to the SRP68 family.</text>
</comment>
<keyword evidence="6" id="KW-0733">Signal recognition particle</keyword>
<keyword evidence="12" id="KW-1185">Reference proteome</keyword>
<evidence type="ECO:0000256" key="6">
    <source>
        <dbReference type="ARBA" id="ARBA00023135"/>
    </source>
</evidence>
<dbReference type="GO" id="GO:0005730">
    <property type="term" value="C:nucleolus"/>
    <property type="evidence" value="ECO:0007669"/>
    <property type="project" value="UniProtKB-SubCell"/>
</dbReference>
<evidence type="ECO:0000313" key="12">
    <source>
        <dbReference type="Proteomes" id="UP001530400"/>
    </source>
</evidence>
<evidence type="ECO:0000256" key="1">
    <source>
        <dbReference type="ARBA" id="ARBA00004496"/>
    </source>
</evidence>
<keyword evidence="8" id="KW-0687">Ribonucleoprotein</keyword>
<proteinExistence type="inferred from homology"/>
<evidence type="ECO:0000256" key="5">
    <source>
        <dbReference type="ARBA" id="ARBA00022884"/>
    </source>
</evidence>
<dbReference type="GO" id="GO:0003723">
    <property type="term" value="F:RNA binding"/>
    <property type="evidence" value="ECO:0007669"/>
    <property type="project" value="UniProtKB-KW"/>
</dbReference>
<dbReference type="Gene3D" id="1.10.3450.40">
    <property type="entry name" value="Signal recognition particle, SRP68 subunit, RNA-binding domain"/>
    <property type="match status" value="1"/>
</dbReference>
<evidence type="ECO:0000256" key="8">
    <source>
        <dbReference type="ARBA" id="ARBA00023274"/>
    </source>
</evidence>
<name>A0ABD3QHX3_9STRA</name>
<dbReference type="GO" id="GO:0005786">
    <property type="term" value="C:signal recognition particle, endoplasmic reticulum targeting"/>
    <property type="evidence" value="ECO:0007669"/>
    <property type="project" value="UniProtKB-KW"/>
</dbReference>
<gene>
    <name evidence="11" type="ORF">ACHAWO_008953</name>
</gene>
<keyword evidence="7" id="KW-0539">Nucleus</keyword>
<dbReference type="PANTHER" id="PTHR12860">
    <property type="entry name" value="SIGNAL RECOGNITION PARTICLE 68 KDA PROTEIN"/>
    <property type="match status" value="1"/>
</dbReference>
<dbReference type="InterPro" id="IPR026258">
    <property type="entry name" value="SRP68"/>
</dbReference>